<dbReference type="Gramene" id="ONH89867">
    <property type="protein sequence ID" value="ONH89867"/>
    <property type="gene ID" value="PRUPE_8G020700"/>
</dbReference>
<accession>A0A251MRJ5</accession>
<protein>
    <submittedName>
        <fullName evidence="1">Uncharacterized protein</fullName>
    </submittedName>
</protein>
<sequence>MSVMQAGISLKICRPGLKSKLIATKASAAQFCSRRMCLTEQFQLALIFTLQQLMILNKGWVEIVRELRRSTATLESQI</sequence>
<gene>
    <name evidence="1" type="ORF">PRUPE_8G020700</name>
</gene>
<dbReference type="EMBL" id="CM007658">
    <property type="protein sequence ID" value="ONH89867.1"/>
    <property type="molecule type" value="Genomic_DNA"/>
</dbReference>
<evidence type="ECO:0000313" key="1">
    <source>
        <dbReference type="EMBL" id="ONH89867.1"/>
    </source>
</evidence>
<dbReference type="Proteomes" id="UP000006882">
    <property type="component" value="Chromosome G8"/>
</dbReference>
<keyword evidence="2" id="KW-1185">Reference proteome</keyword>
<dbReference type="AlphaFoldDB" id="A0A251MRJ5"/>
<organism evidence="1 2">
    <name type="scientific">Prunus persica</name>
    <name type="common">Peach</name>
    <name type="synonym">Amygdalus persica</name>
    <dbReference type="NCBI Taxonomy" id="3760"/>
    <lineage>
        <taxon>Eukaryota</taxon>
        <taxon>Viridiplantae</taxon>
        <taxon>Streptophyta</taxon>
        <taxon>Embryophyta</taxon>
        <taxon>Tracheophyta</taxon>
        <taxon>Spermatophyta</taxon>
        <taxon>Magnoliopsida</taxon>
        <taxon>eudicotyledons</taxon>
        <taxon>Gunneridae</taxon>
        <taxon>Pentapetalae</taxon>
        <taxon>rosids</taxon>
        <taxon>fabids</taxon>
        <taxon>Rosales</taxon>
        <taxon>Rosaceae</taxon>
        <taxon>Amygdaloideae</taxon>
        <taxon>Amygdaleae</taxon>
        <taxon>Prunus</taxon>
    </lineage>
</organism>
<proteinExistence type="predicted"/>
<evidence type="ECO:0000313" key="2">
    <source>
        <dbReference type="Proteomes" id="UP000006882"/>
    </source>
</evidence>
<reference evidence="1 2" key="1">
    <citation type="journal article" date="2013" name="Nat. Genet.">
        <title>The high-quality draft genome of peach (Prunus persica) identifies unique patterns of genetic diversity, domestication and genome evolution.</title>
        <authorList>
            <consortium name="International Peach Genome Initiative"/>
            <person name="Verde I."/>
            <person name="Abbott A.G."/>
            <person name="Scalabrin S."/>
            <person name="Jung S."/>
            <person name="Shu S."/>
            <person name="Marroni F."/>
            <person name="Zhebentyayeva T."/>
            <person name="Dettori M.T."/>
            <person name="Grimwood J."/>
            <person name="Cattonaro F."/>
            <person name="Zuccolo A."/>
            <person name="Rossini L."/>
            <person name="Jenkins J."/>
            <person name="Vendramin E."/>
            <person name="Meisel L.A."/>
            <person name="Decroocq V."/>
            <person name="Sosinski B."/>
            <person name="Prochnik S."/>
            <person name="Mitros T."/>
            <person name="Policriti A."/>
            <person name="Cipriani G."/>
            <person name="Dondini L."/>
            <person name="Ficklin S."/>
            <person name="Goodstein D.M."/>
            <person name="Xuan P."/>
            <person name="Del Fabbro C."/>
            <person name="Aramini V."/>
            <person name="Copetti D."/>
            <person name="Gonzalez S."/>
            <person name="Horner D.S."/>
            <person name="Falchi R."/>
            <person name="Lucas S."/>
            <person name="Mica E."/>
            <person name="Maldonado J."/>
            <person name="Lazzari B."/>
            <person name="Bielenberg D."/>
            <person name="Pirona R."/>
            <person name="Miculan M."/>
            <person name="Barakat A."/>
            <person name="Testolin R."/>
            <person name="Stella A."/>
            <person name="Tartarini S."/>
            <person name="Tonutti P."/>
            <person name="Arus P."/>
            <person name="Orellana A."/>
            <person name="Wells C."/>
            <person name="Main D."/>
            <person name="Vizzotto G."/>
            <person name="Silva H."/>
            <person name="Salamini F."/>
            <person name="Schmutz J."/>
            <person name="Morgante M."/>
            <person name="Rokhsar D.S."/>
        </authorList>
    </citation>
    <scope>NUCLEOTIDE SEQUENCE [LARGE SCALE GENOMIC DNA]</scope>
    <source>
        <strain evidence="2">cv. Nemared</strain>
    </source>
</reference>
<name>A0A251MRJ5_PRUPE</name>